<feature type="transmembrane region" description="Helical" evidence="1">
    <location>
        <begin position="345"/>
        <end position="373"/>
    </location>
</feature>
<keyword evidence="1" id="KW-1133">Transmembrane helix</keyword>
<feature type="transmembrane region" description="Helical" evidence="1">
    <location>
        <begin position="6"/>
        <end position="38"/>
    </location>
</feature>
<feature type="transmembrane region" description="Helical" evidence="1">
    <location>
        <begin position="242"/>
        <end position="260"/>
    </location>
</feature>
<feature type="transmembrane region" description="Helical" evidence="1">
    <location>
        <begin position="69"/>
        <end position="91"/>
    </location>
</feature>
<keyword evidence="1" id="KW-0812">Transmembrane</keyword>
<feature type="transmembrane region" description="Helical" evidence="1">
    <location>
        <begin position="45"/>
        <end position="63"/>
    </location>
</feature>
<sequence length="451" mass="51364">MRIFVYTILIAIYILSRFFHAPVISYSTGAVALVALAISAVYARGLYLISGAIFLLIGFVLFIQSKQPWHTFILHFEQVLGLLSLFFVLPFMNSIIRVGRYDKHLSLLLQDQAADLNHLYRRSSGVCHILGLFLNIATAPLLIKSLNVILHDLPKKVLTKFYSQNLLRAYALCLTWSPMEVMVSSTIDITKVQYFIIFPILLSMAIIMLGFDWLMSSYKYKGIQIAFHTPHFFNKKKGYKKAFELIGMLLLFIFMVSTVQHFLQKGFLFSVVLLIIPFSAIWSLFIKKGKRYFTVAIQHWKERTRGLANYFFMFLGAGLFVEMLADSQLLSFLKPVFELGTEKTLILYSTIGLYFFITSLIGFHPLVGFALLAELLQPFLVDIPSIPLSIVLICSSLSTVMFSPFNISVSILSDELNAQSYRIGSWNMIFALGYIGFGIVVACFVEMFFMY</sequence>
<organism evidence="2 3">
    <name type="scientific">Aeribacillus pallidus</name>
    <dbReference type="NCBI Taxonomy" id="33936"/>
    <lineage>
        <taxon>Bacteria</taxon>
        <taxon>Bacillati</taxon>
        <taxon>Bacillota</taxon>
        <taxon>Bacilli</taxon>
        <taxon>Bacillales</taxon>
        <taxon>Bacillaceae</taxon>
        <taxon>Aeribacillus</taxon>
    </lineage>
</organism>
<dbReference type="RefSeq" id="WP_063386822.1">
    <property type="nucleotide sequence ID" value="NZ_LWBR01000008.1"/>
</dbReference>
<feature type="transmembrane region" description="Helical" evidence="1">
    <location>
        <begin position="425"/>
        <end position="449"/>
    </location>
</feature>
<keyword evidence="1" id="KW-0472">Membrane</keyword>
<feature type="transmembrane region" description="Helical" evidence="1">
    <location>
        <begin position="125"/>
        <end position="143"/>
    </location>
</feature>
<feature type="transmembrane region" description="Helical" evidence="1">
    <location>
        <begin position="192"/>
        <end position="214"/>
    </location>
</feature>
<accession>A0A165YXZ1</accession>
<feature type="transmembrane region" description="Helical" evidence="1">
    <location>
        <begin position="266"/>
        <end position="286"/>
    </location>
</feature>
<gene>
    <name evidence="2" type="ORF">AZI98_03050</name>
</gene>
<feature type="transmembrane region" description="Helical" evidence="1">
    <location>
        <begin position="385"/>
        <end position="405"/>
    </location>
</feature>
<dbReference type="OrthoDB" id="2960907at2"/>
<evidence type="ECO:0000313" key="3">
    <source>
        <dbReference type="Proteomes" id="UP000076476"/>
    </source>
</evidence>
<proteinExistence type="predicted"/>
<name>A0A165YXZ1_9BACI</name>
<keyword evidence="3" id="KW-1185">Reference proteome</keyword>
<evidence type="ECO:0000313" key="2">
    <source>
        <dbReference type="EMBL" id="KZN97572.1"/>
    </source>
</evidence>
<dbReference type="STRING" id="33936.AZI98_03050"/>
<evidence type="ECO:0000256" key="1">
    <source>
        <dbReference type="SAM" id="Phobius"/>
    </source>
</evidence>
<dbReference type="Proteomes" id="UP000076476">
    <property type="component" value="Unassembled WGS sequence"/>
</dbReference>
<dbReference type="AlphaFoldDB" id="A0A165YXZ1"/>
<feature type="transmembrane region" description="Helical" evidence="1">
    <location>
        <begin position="307"/>
        <end position="325"/>
    </location>
</feature>
<comment type="caution">
    <text evidence="2">The sequence shown here is derived from an EMBL/GenBank/DDBJ whole genome shotgun (WGS) entry which is preliminary data.</text>
</comment>
<reference evidence="2 3" key="1">
    <citation type="submission" date="2016-04" db="EMBL/GenBank/DDBJ databases">
        <title>Draft genome sequence of Aeribacillus pallidus 8m3 from petroleum reservoir.</title>
        <authorList>
            <person name="Poltaraus A.B."/>
            <person name="Nazina T.N."/>
            <person name="Tourova T.P."/>
            <person name="Malakho S.M."/>
            <person name="Korshunova A.V."/>
            <person name="Sokolova D.S."/>
        </authorList>
    </citation>
    <scope>NUCLEOTIDE SEQUENCE [LARGE SCALE GENOMIC DNA]</scope>
    <source>
        <strain evidence="2 3">8m3</strain>
    </source>
</reference>
<protein>
    <submittedName>
        <fullName evidence="2">Uncharacterized protein</fullName>
    </submittedName>
</protein>
<dbReference type="EMBL" id="LWBR01000008">
    <property type="protein sequence ID" value="KZN97572.1"/>
    <property type="molecule type" value="Genomic_DNA"/>
</dbReference>